<accession>A0A5B7HBV6</accession>
<proteinExistence type="predicted"/>
<dbReference type="AlphaFoldDB" id="A0A5B7HBV6"/>
<dbReference type="Proteomes" id="UP000324222">
    <property type="component" value="Unassembled WGS sequence"/>
</dbReference>
<feature type="compositionally biased region" description="Polar residues" evidence="1">
    <location>
        <begin position="115"/>
        <end position="137"/>
    </location>
</feature>
<organism evidence="2 3">
    <name type="scientific">Portunus trituberculatus</name>
    <name type="common">Swimming crab</name>
    <name type="synonym">Neptunus trituberculatus</name>
    <dbReference type="NCBI Taxonomy" id="210409"/>
    <lineage>
        <taxon>Eukaryota</taxon>
        <taxon>Metazoa</taxon>
        <taxon>Ecdysozoa</taxon>
        <taxon>Arthropoda</taxon>
        <taxon>Crustacea</taxon>
        <taxon>Multicrustacea</taxon>
        <taxon>Malacostraca</taxon>
        <taxon>Eumalacostraca</taxon>
        <taxon>Eucarida</taxon>
        <taxon>Decapoda</taxon>
        <taxon>Pleocyemata</taxon>
        <taxon>Brachyura</taxon>
        <taxon>Eubrachyura</taxon>
        <taxon>Portunoidea</taxon>
        <taxon>Portunidae</taxon>
        <taxon>Portuninae</taxon>
        <taxon>Portunus</taxon>
    </lineage>
</organism>
<dbReference type="EMBL" id="VSRR010027978">
    <property type="protein sequence ID" value="MPC68522.1"/>
    <property type="molecule type" value="Genomic_DNA"/>
</dbReference>
<gene>
    <name evidence="2" type="ORF">E2C01_062724</name>
</gene>
<evidence type="ECO:0000313" key="3">
    <source>
        <dbReference type="Proteomes" id="UP000324222"/>
    </source>
</evidence>
<keyword evidence="3" id="KW-1185">Reference proteome</keyword>
<protein>
    <submittedName>
        <fullName evidence="2">Uncharacterized protein</fullName>
    </submittedName>
</protein>
<reference evidence="2 3" key="1">
    <citation type="submission" date="2019-05" db="EMBL/GenBank/DDBJ databases">
        <title>Another draft genome of Portunus trituberculatus and its Hox gene families provides insights of decapod evolution.</title>
        <authorList>
            <person name="Jeong J.-H."/>
            <person name="Song I."/>
            <person name="Kim S."/>
            <person name="Choi T."/>
            <person name="Kim D."/>
            <person name="Ryu S."/>
            <person name="Kim W."/>
        </authorList>
    </citation>
    <scope>NUCLEOTIDE SEQUENCE [LARGE SCALE GENOMIC DNA]</scope>
    <source>
        <tissue evidence="2">Muscle</tissue>
    </source>
</reference>
<evidence type="ECO:0000256" key="1">
    <source>
        <dbReference type="SAM" id="MobiDB-lite"/>
    </source>
</evidence>
<feature type="region of interest" description="Disordered" evidence="1">
    <location>
        <begin position="115"/>
        <end position="140"/>
    </location>
</feature>
<sequence>MKCQWQVLSFTITKEHKGWTNGVIAAGVDFIKIDINLYNIFPTPIRAPTSLPRAQSPALSPFRASVSVGDHHRSHLPPSLPFSSCLPTRVPQLHHSPIPSASSSGVNNVTPQGLSINTDPTGISTPTCRRQSPSSLPHLQRPCRESTLHLQGKNEHRLGKLPLACRKKDMCHSHVTFESVRKNM</sequence>
<name>A0A5B7HBV6_PORTR</name>
<comment type="caution">
    <text evidence="2">The sequence shown here is derived from an EMBL/GenBank/DDBJ whole genome shotgun (WGS) entry which is preliminary data.</text>
</comment>
<evidence type="ECO:0000313" key="2">
    <source>
        <dbReference type="EMBL" id="MPC68522.1"/>
    </source>
</evidence>